<evidence type="ECO:0000313" key="2">
    <source>
        <dbReference type="Proteomes" id="UP000662873"/>
    </source>
</evidence>
<protein>
    <submittedName>
        <fullName evidence="1">N-acetyl-gamma-glutamyl-phosphate reductase</fullName>
    </submittedName>
</protein>
<evidence type="ECO:0000313" key="1">
    <source>
        <dbReference type="EMBL" id="BBO23912.1"/>
    </source>
</evidence>
<dbReference type="AlphaFoldDB" id="A0A809RVQ8"/>
<dbReference type="KEGG" id="npy:NPRO_15070"/>
<accession>A0A809RVQ8</accession>
<name>A0A809RVQ8_9BACT</name>
<reference evidence="1" key="1">
    <citation type="journal article" name="DNA Res.">
        <title>The physiological potential of anammox bacteria as revealed by their core genome structure.</title>
        <authorList>
            <person name="Okubo T."/>
            <person name="Toyoda A."/>
            <person name="Fukuhara K."/>
            <person name="Uchiyama I."/>
            <person name="Harigaya Y."/>
            <person name="Kuroiwa M."/>
            <person name="Suzuki T."/>
            <person name="Murakami Y."/>
            <person name="Suwa Y."/>
            <person name="Takami H."/>
        </authorList>
    </citation>
    <scope>NUCLEOTIDE SEQUENCE</scope>
    <source>
        <strain evidence="1">317325-2</strain>
    </source>
</reference>
<gene>
    <name evidence="1" type="ORF">NPRO_15070</name>
</gene>
<proteinExistence type="predicted"/>
<dbReference type="EMBL" id="AP021858">
    <property type="protein sequence ID" value="BBO23912.1"/>
    <property type="molecule type" value="Genomic_DNA"/>
</dbReference>
<organism evidence="1 2">
    <name type="scientific">Candidatus Nitrosymbiomonas proteolyticus</name>
    <dbReference type="NCBI Taxonomy" id="2608984"/>
    <lineage>
        <taxon>Bacteria</taxon>
        <taxon>Bacillati</taxon>
        <taxon>Armatimonadota</taxon>
        <taxon>Armatimonadota incertae sedis</taxon>
        <taxon>Candidatus Nitrosymbiomonas</taxon>
    </lineage>
</organism>
<dbReference type="Proteomes" id="UP000662873">
    <property type="component" value="Chromosome"/>
</dbReference>
<sequence length="249" mass="26912">MTGGDRMEVATSTVQVWAAPIEGLSRLLSRHPHIEWMGEASSGIRFQQGAWERRIEADRPDLPIKGLIELMDNNPIVCADEMSVPGPASTLALIALGPLLRAGAPLEPPSIAFSFEDSGEDVAAWLATESWTGEAHCVYEPVDAGTVLACTGMAVVRTPDSPEEFRSLYEESFGRSFFVWERPGPTLPWDEVEGSPYAFYSVEVSASDEPTCLVAVRVIADRNGKCGAAQLVHALNLMAGFEESMGIAE</sequence>